<dbReference type="SUPFAM" id="SSF54506">
    <property type="entry name" value="Diaminopimelate epimerase-like"/>
    <property type="match status" value="1"/>
</dbReference>
<sequence length="267" mass="30151">MEGIYIKYNVVIANPANNITIVVLDDIKKENYFNVSNDILNKSNLKAEQVGFVKRPIMDGEARLEMMGGEFCGNALRSFGMIISKNRSIEKGNVKVEISGSNKALHVEVDNVYKTAKAEIPLPKNVTYVNIDKYINLPLIIFDGIWHVIVENMEANKENFLYIKNNIIESYDVEALGVMFLNREKYYITPVVYVRDTDTTVFESSCGSGTIATAIYLSELQKKDIFNCRINQPGGIIESEVYRNNGKITRLMIGGRVELSEIVEIEV</sequence>
<dbReference type="Proteomes" id="UP000326961">
    <property type="component" value="Chromosome"/>
</dbReference>
<dbReference type="Gene3D" id="3.10.310.10">
    <property type="entry name" value="Diaminopimelate Epimerase, Chain A, domain 1"/>
    <property type="match status" value="2"/>
</dbReference>
<evidence type="ECO:0000313" key="2">
    <source>
        <dbReference type="Proteomes" id="UP000326961"/>
    </source>
</evidence>
<evidence type="ECO:0000313" key="1">
    <source>
        <dbReference type="EMBL" id="QEZ68813.1"/>
    </source>
</evidence>
<evidence type="ECO:0008006" key="3">
    <source>
        <dbReference type="Google" id="ProtNLM"/>
    </source>
</evidence>
<dbReference type="InterPro" id="IPR058944">
    <property type="entry name" value="CntK-like"/>
</dbReference>
<dbReference type="Pfam" id="PF26317">
    <property type="entry name" value="CntK_N"/>
    <property type="match status" value="1"/>
</dbReference>
<dbReference type="EMBL" id="CP032452">
    <property type="protein sequence ID" value="QEZ68813.1"/>
    <property type="molecule type" value="Genomic_DNA"/>
</dbReference>
<proteinExistence type="predicted"/>
<organism evidence="1 2">
    <name type="scientific">Paraclostridium bifermentans</name>
    <name type="common">Clostridium bifermentans</name>
    <dbReference type="NCBI Taxonomy" id="1490"/>
    <lineage>
        <taxon>Bacteria</taxon>
        <taxon>Bacillati</taxon>
        <taxon>Bacillota</taxon>
        <taxon>Clostridia</taxon>
        <taxon>Peptostreptococcales</taxon>
        <taxon>Peptostreptococcaceae</taxon>
        <taxon>Paraclostridium</taxon>
    </lineage>
</organism>
<reference evidence="1 2" key="1">
    <citation type="submission" date="2018-09" db="EMBL/GenBank/DDBJ databases">
        <title>A clostridial neurotoxin that targets Anopheles mosquitoes.</title>
        <authorList>
            <person name="Contreras E."/>
            <person name="Masuyer G."/>
            <person name="Qureshi N."/>
            <person name="Chawla S."/>
            <person name="Lim H.L."/>
            <person name="Chen J."/>
            <person name="Stenmark P."/>
            <person name="Gill S."/>
        </authorList>
    </citation>
    <scope>NUCLEOTIDE SEQUENCE [LARGE SCALE GENOMIC DNA]</scope>
    <source>
        <strain evidence="1 2">Cbm</strain>
    </source>
</reference>
<name>A0A5P3XEJ6_PARBF</name>
<protein>
    <recommendedName>
        <fullName evidence="3">Diaminopimelate epimerase</fullName>
    </recommendedName>
</protein>
<dbReference type="RefSeq" id="WP_150886446.1">
    <property type="nucleotide sequence ID" value="NZ_JBMNXO010000009.1"/>
</dbReference>
<gene>
    <name evidence="1" type="ORF">D4A35_07630</name>
</gene>
<dbReference type="AlphaFoldDB" id="A0A5P3XEJ6"/>
<accession>A0A5P3XEJ6</accession>